<evidence type="ECO:0000313" key="1">
    <source>
        <dbReference type="EMBL" id="MFC4835454.1"/>
    </source>
</evidence>
<dbReference type="Proteomes" id="UP001595909">
    <property type="component" value="Unassembled WGS sequence"/>
</dbReference>
<name>A0ABV9RPL4_9PSEU</name>
<gene>
    <name evidence="1" type="ORF">ACFPEL_23795</name>
</gene>
<reference evidence="2" key="1">
    <citation type="journal article" date="2019" name="Int. J. Syst. Evol. Microbiol.">
        <title>The Global Catalogue of Microorganisms (GCM) 10K type strain sequencing project: providing services to taxonomists for standard genome sequencing and annotation.</title>
        <authorList>
            <consortium name="The Broad Institute Genomics Platform"/>
            <consortium name="The Broad Institute Genome Sequencing Center for Infectious Disease"/>
            <person name="Wu L."/>
            <person name="Ma J."/>
        </authorList>
    </citation>
    <scope>NUCLEOTIDE SEQUENCE [LARGE SCALE GENOMIC DNA]</scope>
    <source>
        <strain evidence="2">CCUG 50347</strain>
    </source>
</reference>
<proteinExistence type="predicted"/>
<evidence type="ECO:0000313" key="2">
    <source>
        <dbReference type="Proteomes" id="UP001595909"/>
    </source>
</evidence>
<accession>A0ABV9RPL4</accession>
<protein>
    <submittedName>
        <fullName evidence="1">Uncharacterized protein</fullName>
    </submittedName>
</protein>
<keyword evidence="2" id="KW-1185">Reference proteome</keyword>
<sequence length="55" mass="6162">MDPEAARVLIADEPHDEIAFGEGRACWLYGTNVLGSDRDRHTRWHGALAATAWRV</sequence>
<dbReference type="RefSeq" id="WP_274189114.1">
    <property type="nucleotide sequence ID" value="NZ_BAABHN010000050.1"/>
</dbReference>
<organism evidence="1 2">
    <name type="scientific">Actinomycetospora chibensis</name>
    <dbReference type="NCBI Taxonomy" id="663606"/>
    <lineage>
        <taxon>Bacteria</taxon>
        <taxon>Bacillati</taxon>
        <taxon>Actinomycetota</taxon>
        <taxon>Actinomycetes</taxon>
        <taxon>Pseudonocardiales</taxon>
        <taxon>Pseudonocardiaceae</taxon>
        <taxon>Actinomycetospora</taxon>
    </lineage>
</organism>
<comment type="caution">
    <text evidence="1">The sequence shown here is derived from an EMBL/GenBank/DDBJ whole genome shotgun (WGS) entry which is preliminary data.</text>
</comment>
<dbReference type="EMBL" id="JBHSIM010000050">
    <property type="protein sequence ID" value="MFC4835454.1"/>
    <property type="molecule type" value="Genomic_DNA"/>
</dbReference>